<dbReference type="InterPro" id="IPR011992">
    <property type="entry name" value="EF-hand-dom_pair"/>
</dbReference>
<dbReference type="InterPro" id="IPR050230">
    <property type="entry name" value="CALM/Myosin/TropC-like"/>
</dbReference>
<dbReference type="PROSITE" id="PS00018">
    <property type="entry name" value="EF_HAND_1"/>
    <property type="match status" value="1"/>
</dbReference>
<dbReference type="CDD" id="cd00051">
    <property type="entry name" value="EFh"/>
    <property type="match status" value="1"/>
</dbReference>
<protein>
    <recommendedName>
        <fullName evidence="4">EF-hand domain-containing protein</fullName>
    </recommendedName>
</protein>
<dbReference type="InterPro" id="IPR002048">
    <property type="entry name" value="EF_hand_dom"/>
</dbReference>
<name>A0A9P6PJP2_9FUNG</name>
<feature type="region of interest" description="Disordered" evidence="3">
    <location>
        <begin position="1"/>
        <end position="26"/>
    </location>
</feature>
<dbReference type="InterPro" id="IPR039508">
    <property type="entry name" value="KASH5_EF-hand-like_dom"/>
</dbReference>
<evidence type="ECO:0000256" key="2">
    <source>
        <dbReference type="ARBA" id="ARBA00022837"/>
    </source>
</evidence>
<dbReference type="PROSITE" id="PS50222">
    <property type="entry name" value="EF_HAND_2"/>
    <property type="match status" value="2"/>
</dbReference>
<evidence type="ECO:0000256" key="3">
    <source>
        <dbReference type="SAM" id="MobiDB-lite"/>
    </source>
</evidence>
<evidence type="ECO:0000313" key="6">
    <source>
        <dbReference type="Proteomes" id="UP000726737"/>
    </source>
</evidence>
<feature type="domain" description="EF-hand" evidence="4">
    <location>
        <begin position="32"/>
        <end position="63"/>
    </location>
</feature>
<dbReference type="GO" id="GO:0005509">
    <property type="term" value="F:calcium ion binding"/>
    <property type="evidence" value="ECO:0007669"/>
    <property type="project" value="InterPro"/>
</dbReference>
<keyword evidence="6" id="KW-1185">Reference proteome</keyword>
<dbReference type="OrthoDB" id="26525at2759"/>
<feature type="non-terminal residue" evidence="5">
    <location>
        <position position="130"/>
    </location>
</feature>
<dbReference type="FunFam" id="1.10.238.10:FF:000178">
    <property type="entry name" value="Calmodulin-2 A"/>
    <property type="match status" value="1"/>
</dbReference>
<dbReference type="PANTHER" id="PTHR23048">
    <property type="entry name" value="MYOSIN LIGHT CHAIN 1, 3"/>
    <property type="match status" value="1"/>
</dbReference>
<evidence type="ECO:0000313" key="5">
    <source>
        <dbReference type="EMBL" id="KAG0248376.1"/>
    </source>
</evidence>
<dbReference type="GO" id="GO:1903475">
    <property type="term" value="P:mitotic actomyosin contractile ring assembly"/>
    <property type="evidence" value="ECO:0007669"/>
    <property type="project" value="TreeGrafter"/>
</dbReference>
<dbReference type="InterPro" id="IPR018247">
    <property type="entry name" value="EF_Hand_1_Ca_BS"/>
</dbReference>
<dbReference type="PANTHER" id="PTHR23048:SF0">
    <property type="entry name" value="CALMODULIN LIKE 3"/>
    <property type="match status" value="1"/>
</dbReference>
<dbReference type="EMBL" id="JAAAJA010001015">
    <property type="protein sequence ID" value="KAG0248376.1"/>
    <property type="molecule type" value="Genomic_DNA"/>
</dbReference>
<dbReference type="Proteomes" id="UP000726737">
    <property type="component" value="Unassembled WGS sequence"/>
</dbReference>
<keyword evidence="1" id="KW-0677">Repeat</keyword>
<dbReference type="SUPFAM" id="SSF47473">
    <property type="entry name" value="EF-hand"/>
    <property type="match status" value="1"/>
</dbReference>
<dbReference type="Pfam" id="PF14658">
    <property type="entry name" value="EF-hand_9"/>
    <property type="match status" value="1"/>
</dbReference>
<organism evidence="5 6">
    <name type="scientific">Mortierella polycephala</name>
    <dbReference type="NCBI Taxonomy" id="41804"/>
    <lineage>
        <taxon>Eukaryota</taxon>
        <taxon>Fungi</taxon>
        <taxon>Fungi incertae sedis</taxon>
        <taxon>Mucoromycota</taxon>
        <taxon>Mortierellomycotina</taxon>
        <taxon>Mortierellomycetes</taxon>
        <taxon>Mortierellales</taxon>
        <taxon>Mortierellaceae</taxon>
        <taxon>Mortierella</taxon>
    </lineage>
</organism>
<reference evidence="5" key="1">
    <citation type="journal article" date="2020" name="Fungal Divers.">
        <title>Resolving the Mortierellaceae phylogeny through synthesis of multi-gene phylogenetics and phylogenomics.</title>
        <authorList>
            <person name="Vandepol N."/>
            <person name="Liber J."/>
            <person name="Desiro A."/>
            <person name="Na H."/>
            <person name="Kennedy M."/>
            <person name="Barry K."/>
            <person name="Grigoriev I.V."/>
            <person name="Miller A.N."/>
            <person name="O'Donnell K."/>
            <person name="Stajich J.E."/>
            <person name="Bonito G."/>
        </authorList>
    </citation>
    <scope>NUCLEOTIDE SEQUENCE</scope>
    <source>
        <strain evidence="5">KOD948</strain>
    </source>
</reference>
<gene>
    <name evidence="5" type="ORF">BG011_000142</name>
</gene>
<dbReference type="GO" id="GO:0016460">
    <property type="term" value="C:myosin II complex"/>
    <property type="evidence" value="ECO:0007669"/>
    <property type="project" value="TreeGrafter"/>
</dbReference>
<feature type="domain" description="EF-hand" evidence="4">
    <location>
        <begin position="103"/>
        <end position="130"/>
    </location>
</feature>
<proteinExistence type="predicted"/>
<dbReference type="Gene3D" id="1.10.238.10">
    <property type="entry name" value="EF-hand"/>
    <property type="match status" value="2"/>
</dbReference>
<evidence type="ECO:0000256" key="1">
    <source>
        <dbReference type="ARBA" id="ARBA00022737"/>
    </source>
</evidence>
<accession>A0A9P6PJP2</accession>
<sequence length="130" mass="14290">MTRKTYFRRNPAPQPHHTCRLDNQPGGNTAYRFKEAFNLYDRKGTGNIPTSSLGDLLRAIGQNPTQLEIKELVAEADPSGSNQVSFDTFSKAALRPDGFKPAGTANELIDGFKVFDTSDTGLISAQELEK</sequence>
<dbReference type="AlphaFoldDB" id="A0A9P6PJP2"/>
<keyword evidence="2" id="KW-0106">Calcium</keyword>
<comment type="caution">
    <text evidence="5">The sequence shown here is derived from an EMBL/GenBank/DDBJ whole genome shotgun (WGS) entry which is preliminary data.</text>
</comment>
<evidence type="ECO:0000259" key="4">
    <source>
        <dbReference type="PROSITE" id="PS50222"/>
    </source>
</evidence>